<dbReference type="Proteomes" id="UP000034516">
    <property type="component" value="Unassembled WGS sequence"/>
</dbReference>
<dbReference type="PANTHER" id="PTHR46401">
    <property type="entry name" value="GLYCOSYLTRANSFERASE WBBK-RELATED"/>
    <property type="match status" value="1"/>
</dbReference>
<dbReference type="Gene3D" id="3.40.50.2000">
    <property type="entry name" value="Glycogen Phosphorylase B"/>
    <property type="match status" value="2"/>
</dbReference>
<sequence>MKKILINLPILGPAGINLVWLFKFKKFQSLGCQLFVFGGSFIYSLNLENENLYFFNQRFTHLKASPTNKIKFILYSLVKNFWALFFIKKIIKNNYDIVYSPAASLDLILLPFIIKKLNKQSKWLAIFDNIVPLKDPGNKIIRILAWLFFQISLIFLKKADKIFVTTPESIQYLSKKTFGRDKIILAGYAVEGQLIKTAKANSVHAFDALFVGRINETKGIYDMLKVLTLVKQKYPNFRLAIMGQGDETTEEQFKNKIKEMGLENNIQFLGYITGQKKFNIIKSAKVFWFLSVSQSESFGVALLEAVCSGRLAIAYDLEQFKRIYQNDEVFIFPKGDYQSVAKKTIEIFDQQKFGNERGQLLLEKYGNWDKIAEIEYNTIIKM</sequence>
<organism evidence="3 4">
    <name type="scientific">Candidatus Kuenenbacteria bacterium GW2011_GWA2_42_15</name>
    <dbReference type="NCBI Taxonomy" id="1618677"/>
    <lineage>
        <taxon>Bacteria</taxon>
        <taxon>Candidatus Kueneniibacteriota</taxon>
    </lineage>
</organism>
<name>A0A0G0Z0X4_9BACT</name>
<dbReference type="GO" id="GO:0016757">
    <property type="term" value="F:glycosyltransferase activity"/>
    <property type="evidence" value="ECO:0007669"/>
    <property type="project" value="InterPro"/>
</dbReference>
<dbReference type="CDD" id="cd03801">
    <property type="entry name" value="GT4_PimA-like"/>
    <property type="match status" value="1"/>
</dbReference>
<evidence type="ECO:0000259" key="2">
    <source>
        <dbReference type="Pfam" id="PF00534"/>
    </source>
</evidence>
<dbReference type="PANTHER" id="PTHR46401:SF2">
    <property type="entry name" value="GLYCOSYLTRANSFERASE WBBK-RELATED"/>
    <property type="match status" value="1"/>
</dbReference>
<dbReference type="SUPFAM" id="SSF53756">
    <property type="entry name" value="UDP-Glycosyltransferase/glycogen phosphorylase"/>
    <property type="match status" value="1"/>
</dbReference>
<feature type="domain" description="Glycosyl transferase family 1" evidence="2">
    <location>
        <begin position="207"/>
        <end position="353"/>
    </location>
</feature>
<dbReference type="EMBL" id="LCCW01000015">
    <property type="protein sequence ID" value="KKS42409.1"/>
    <property type="molecule type" value="Genomic_DNA"/>
</dbReference>
<evidence type="ECO:0000313" key="4">
    <source>
        <dbReference type="Proteomes" id="UP000034516"/>
    </source>
</evidence>
<dbReference type="Pfam" id="PF00534">
    <property type="entry name" value="Glycos_transf_1"/>
    <property type="match status" value="1"/>
</dbReference>
<proteinExistence type="predicted"/>
<gene>
    <name evidence="3" type="ORF">UV02_C0015G0013</name>
</gene>
<accession>A0A0G0Z0X4</accession>
<keyword evidence="1 3" id="KW-0808">Transferase</keyword>
<evidence type="ECO:0000313" key="3">
    <source>
        <dbReference type="EMBL" id="KKS42409.1"/>
    </source>
</evidence>
<dbReference type="InterPro" id="IPR001296">
    <property type="entry name" value="Glyco_trans_1"/>
</dbReference>
<protein>
    <submittedName>
        <fullName evidence="3">Glycosyl transferase GT4 family</fullName>
    </submittedName>
</protein>
<dbReference type="AlphaFoldDB" id="A0A0G0Z0X4"/>
<evidence type="ECO:0000256" key="1">
    <source>
        <dbReference type="ARBA" id="ARBA00022679"/>
    </source>
</evidence>
<reference evidence="3 4" key="1">
    <citation type="journal article" date="2015" name="Nature">
        <title>rRNA introns, odd ribosomes, and small enigmatic genomes across a large radiation of phyla.</title>
        <authorList>
            <person name="Brown C.T."/>
            <person name="Hug L.A."/>
            <person name="Thomas B.C."/>
            <person name="Sharon I."/>
            <person name="Castelle C.J."/>
            <person name="Singh A."/>
            <person name="Wilkins M.J."/>
            <person name="Williams K.H."/>
            <person name="Banfield J.F."/>
        </authorList>
    </citation>
    <scope>NUCLEOTIDE SEQUENCE [LARGE SCALE GENOMIC DNA]</scope>
</reference>
<comment type="caution">
    <text evidence="3">The sequence shown here is derived from an EMBL/GenBank/DDBJ whole genome shotgun (WGS) entry which is preliminary data.</text>
</comment>